<comment type="caution">
    <text evidence="2">The sequence shown here is derived from an EMBL/GenBank/DDBJ whole genome shotgun (WGS) entry which is preliminary data.</text>
</comment>
<dbReference type="GO" id="GO:0003677">
    <property type="term" value="F:DNA binding"/>
    <property type="evidence" value="ECO:0007669"/>
    <property type="project" value="UniProtKB-KW"/>
</dbReference>
<keyword evidence="3" id="KW-1185">Reference proteome</keyword>
<dbReference type="InterPro" id="IPR009351">
    <property type="entry name" value="AlkZ-like"/>
</dbReference>
<evidence type="ECO:0000313" key="3">
    <source>
        <dbReference type="Proteomes" id="UP000306628"/>
    </source>
</evidence>
<dbReference type="EMBL" id="VCKX01000085">
    <property type="protein sequence ID" value="TMR31332.1"/>
    <property type="molecule type" value="Genomic_DNA"/>
</dbReference>
<evidence type="ECO:0000313" key="2">
    <source>
        <dbReference type="EMBL" id="TMR31332.1"/>
    </source>
</evidence>
<reference evidence="2 3" key="1">
    <citation type="submission" date="2019-05" db="EMBL/GenBank/DDBJ databases">
        <title>Draft genome sequence of Nonomuraea zeae DSM 100528.</title>
        <authorList>
            <person name="Saricaoglu S."/>
            <person name="Isik K."/>
        </authorList>
    </citation>
    <scope>NUCLEOTIDE SEQUENCE [LARGE SCALE GENOMIC DNA]</scope>
    <source>
        <strain evidence="2 3">DSM 100528</strain>
    </source>
</reference>
<name>A0A5S4GEX7_9ACTN</name>
<dbReference type="OrthoDB" id="9148135at2"/>
<dbReference type="Proteomes" id="UP000306628">
    <property type="component" value="Unassembled WGS sequence"/>
</dbReference>
<gene>
    <name evidence="2" type="ORF">ETD85_26170</name>
</gene>
<accession>A0A5S4GEX7</accession>
<dbReference type="PANTHER" id="PTHR38479:SF2">
    <property type="entry name" value="WINGED HELIX DNA-BINDING DOMAIN-CONTAINING PROTEIN"/>
    <property type="match status" value="1"/>
</dbReference>
<proteinExistence type="predicted"/>
<dbReference type="AlphaFoldDB" id="A0A5S4GEX7"/>
<dbReference type="PANTHER" id="PTHR38479">
    <property type="entry name" value="LMO0824 PROTEIN"/>
    <property type="match status" value="1"/>
</dbReference>
<feature type="region of interest" description="Disordered" evidence="1">
    <location>
        <begin position="1"/>
        <end position="30"/>
    </location>
</feature>
<evidence type="ECO:0000256" key="1">
    <source>
        <dbReference type="SAM" id="MobiDB-lite"/>
    </source>
</evidence>
<dbReference type="Pfam" id="PF06224">
    <property type="entry name" value="AlkZ-like"/>
    <property type="match status" value="1"/>
</dbReference>
<keyword evidence="2" id="KW-0238">DNA-binding</keyword>
<organism evidence="2 3">
    <name type="scientific">Nonomuraea zeae</name>
    <dbReference type="NCBI Taxonomy" id="1642303"/>
    <lineage>
        <taxon>Bacteria</taxon>
        <taxon>Bacillati</taxon>
        <taxon>Actinomycetota</taxon>
        <taxon>Actinomycetes</taxon>
        <taxon>Streptosporangiales</taxon>
        <taxon>Streptosporangiaceae</taxon>
        <taxon>Nonomuraea</taxon>
    </lineage>
</organism>
<feature type="compositionally biased region" description="Pro residues" evidence="1">
    <location>
        <begin position="8"/>
        <end position="19"/>
    </location>
</feature>
<sequence length="371" mass="39846">MATKDPGLPRPEPAAPGPAPTDRRPGREAGGAAEVVGWFGAVQSQDYHPAKWSVAQRLGPGVTDVDLDRAFDDGVILRTHVLRPTWHFVAPADLRWLLELTAPRVHVLNGYAYRRGELYGPLLRRATDLVADAVAGANHLTRAELAASLARHGVVAERFRLGYILIHAELEGVICSGPLRGKQHTYALLDERVPRAASLEREAALAELVRRFFTSHGPATAKDLAWWSSLTLADIATGLRLAGDALERLDVDGVTYWSAPGEAPAPAGCPSVRLLQAYDEYIVGYRQSKHLLDLGGLVAAAPDRLALPNGVIVVDTQVAGRWRRTVRAGAVVLEAALYRPFGAAETAALRVAADELGMFLGARAVISASLL</sequence>
<protein>
    <submittedName>
        <fullName evidence="2">Winged helix DNA-binding domain-containing protein</fullName>
    </submittedName>
</protein>